<reference evidence="5 6" key="1">
    <citation type="submission" date="2020-10" db="EMBL/GenBank/DDBJ databases">
        <title>Connecting structure to function with the recovery of over 1000 high-quality activated sludge metagenome-assembled genomes encoding full-length rRNA genes using long-read sequencing.</title>
        <authorList>
            <person name="Singleton C.M."/>
            <person name="Petriglieri F."/>
            <person name="Kristensen J.M."/>
            <person name="Kirkegaard R.H."/>
            <person name="Michaelsen T.Y."/>
            <person name="Andersen M.H."/>
            <person name="Karst S.M."/>
            <person name="Dueholm M.S."/>
            <person name="Nielsen P.H."/>
            <person name="Albertsen M."/>
        </authorList>
    </citation>
    <scope>NUCLEOTIDE SEQUENCE [LARGE SCALE GENOMIC DNA]</scope>
    <source>
        <strain evidence="5">EsbW_18-Q3-R4-48_BATAC.463</strain>
    </source>
</reference>
<comment type="subcellular location">
    <subcellularLocation>
        <location evidence="1">Periplasm</location>
    </subcellularLocation>
</comment>
<dbReference type="Gene3D" id="3.40.190.10">
    <property type="entry name" value="Periplasmic binding protein-like II"/>
    <property type="match status" value="2"/>
</dbReference>
<dbReference type="AlphaFoldDB" id="A0A935MZP0"/>
<evidence type="ECO:0000256" key="4">
    <source>
        <dbReference type="SAM" id="SignalP"/>
    </source>
</evidence>
<organism evidence="5 6">
    <name type="scientific">Candidatus Dechloromonas phosphorivorans</name>
    <dbReference type="NCBI Taxonomy" id="2899244"/>
    <lineage>
        <taxon>Bacteria</taxon>
        <taxon>Pseudomonadati</taxon>
        <taxon>Pseudomonadota</taxon>
        <taxon>Betaproteobacteria</taxon>
        <taxon>Rhodocyclales</taxon>
        <taxon>Azonexaceae</taxon>
        <taxon>Dechloromonas</taxon>
    </lineage>
</organism>
<dbReference type="SUPFAM" id="SSF53850">
    <property type="entry name" value="Periplasmic binding protein-like II"/>
    <property type="match status" value="1"/>
</dbReference>
<dbReference type="CDD" id="cd01008">
    <property type="entry name" value="PBP2_NrtA_SsuA_CpmA_like"/>
    <property type="match status" value="1"/>
</dbReference>
<name>A0A935MZP0_9RHOO</name>
<dbReference type="GO" id="GO:0042918">
    <property type="term" value="P:alkanesulfonate transmembrane transport"/>
    <property type="evidence" value="ECO:0007669"/>
    <property type="project" value="TreeGrafter"/>
</dbReference>
<evidence type="ECO:0000313" key="6">
    <source>
        <dbReference type="Proteomes" id="UP000739411"/>
    </source>
</evidence>
<dbReference type="Proteomes" id="UP000739411">
    <property type="component" value="Unassembled WGS sequence"/>
</dbReference>
<feature type="chain" id="PRO_5038118317" evidence="4">
    <location>
        <begin position="30"/>
        <end position="362"/>
    </location>
</feature>
<gene>
    <name evidence="5" type="ORF">IPJ38_19210</name>
</gene>
<feature type="signal peptide" evidence="4">
    <location>
        <begin position="1"/>
        <end position="29"/>
    </location>
</feature>
<dbReference type="PANTHER" id="PTHR30024">
    <property type="entry name" value="ALIPHATIC SULFONATES-BINDING PROTEIN-RELATED"/>
    <property type="match status" value="1"/>
</dbReference>
<dbReference type="Pfam" id="PF13379">
    <property type="entry name" value="NMT1_2"/>
    <property type="match status" value="1"/>
</dbReference>
<sequence length="362" mass="39539">MKICLSQHSSCIALLAWVLSTLLGQPVLAAEYFDQYGLTPSSAELNLGIQPHGYPSGVISAVMSHDRIMQNALTRLASPLKMHPFQRGADMLSLLADQRLEAGLLGDVPTILTAARGDVWIVGLVKQTSTSIVAKNETQTRKLAGKRIAYVENSSAHHTLLQGLKAAGLSEADVKLINMRIDEMPDALEAGKIDAFAAWEPAPTSALARSNKNHMVFRGLSSDYFVINRAFEQRSPETARILIAGYVRAIEFMRRSQKNVEIAAKWAIADAQDFSAKAGEIAPSQVIAITRRDILNIPSAPAILAPPGSPVLLSEFKFLKERGKIPADGQWENITEALGYRGLSQVMSEQRRYEIGTFDYAP</sequence>
<evidence type="ECO:0000313" key="5">
    <source>
        <dbReference type="EMBL" id="MBK7416901.1"/>
    </source>
</evidence>
<evidence type="ECO:0000256" key="2">
    <source>
        <dbReference type="ARBA" id="ARBA00010742"/>
    </source>
</evidence>
<comment type="similarity">
    <text evidence="2">Belongs to the bacterial solute-binding protein SsuA/TauA family.</text>
</comment>
<proteinExistence type="inferred from homology"/>
<accession>A0A935MZP0</accession>
<protein>
    <submittedName>
        <fullName evidence="5">ABC transporter substrate-binding protein</fullName>
    </submittedName>
</protein>
<evidence type="ECO:0000256" key="1">
    <source>
        <dbReference type="ARBA" id="ARBA00004418"/>
    </source>
</evidence>
<dbReference type="GO" id="GO:0042597">
    <property type="term" value="C:periplasmic space"/>
    <property type="evidence" value="ECO:0007669"/>
    <property type="project" value="UniProtKB-SubCell"/>
</dbReference>
<dbReference type="EMBL" id="JADJMS010000047">
    <property type="protein sequence ID" value="MBK7416901.1"/>
    <property type="molecule type" value="Genomic_DNA"/>
</dbReference>
<comment type="caution">
    <text evidence="5">The sequence shown here is derived from an EMBL/GenBank/DDBJ whole genome shotgun (WGS) entry which is preliminary data.</text>
</comment>
<dbReference type="PANTHER" id="PTHR30024:SF47">
    <property type="entry name" value="TAURINE-BINDING PERIPLASMIC PROTEIN"/>
    <property type="match status" value="1"/>
</dbReference>
<evidence type="ECO:0000256" key="3">
    <source>
        <dbReference type="ARBA" id="ARBA00022729"/>
    </source>
</evidence>
<keyword evidence="3 4" id="KW-0732">Signal</keyword>